<comment type="caution">
    <text evidence="2">The sequence shown here is derived from an EMBL/GenBank/DDBJ whole genome shotgun (WGS) entry which is preliminary data.</text>
</comment>
<feature type="transmembrane region" description="Helical" evidence="1">
    <location>
        <begin position="60"/>
        <end position="79"/>
    </location>
</feature>
<dbReference type="OrthoDB" id="5392605at2759"/>
<name>A0A8H8TVM7_9HELO</name>
<dbReference type="AlphaFoldDB" id="A0A8H8TVM7"/>
<keyword evidence="1" id="KW-1133">Transmembrane helix</keyword>
<dbReference type="EMBL" id="QGMH01000449">
    <property type="protein sequence ID" value="TVY22072.1"/>
    <property type="molecule type" value="Genomic_DNA"/>
</dbReference>
<evidence type="ECO:0000313" key="3">
    <source>
        <dbReference type="Proteomes" id="UP000431533"/>
    </source>
</evidence>
<keyword evidence="3" id="KW-1185">Reference proteome</keyword>
<protein>
    <submittedName>
        <fullName evidence="2">Uncharacterized protein</fullName>
    </submittedName>
</protein>
<evidence type="ECO:0000256" key="1">
    <source>
        <dbReference type="SAM" id="Phobius"/>
    </source>
</evidence>
<feature type="transmembrane region" description="Helical" evidence="1">
    <location>
        <begin position="27"/>
        <end position="48"/>
    </location>
</feature>
<keyword evidence="1" id="KW-0812">Transmembrane</keyword>
<proteinExistence type="predicted"/>
<accession>A0A8H8TVM7</accession>
<organism evidence="2 3">
    <name type="scientific">Lachnellula hyalina</name>
    <dbReference type="NCBI Taxonomy" id="1316788"/>
    <lineage>
        <taxon>Eukaryota</taxon>
        <taxon>Fungi</taxon>
        <taxon>Dikarya</taxon>
        <taxon>Ascomycota</taxon>
        <taxon>Pezizomycotina</taxon>
        <taxon>Leotiomycetes</taxon>
        <taxon>Helotiales</taxon>
        <taxon>Lachnaceae</taxon>
        <taxon>Lachnellula</taxon>
    </lineage>
</organism>
<feature type="transmembrane region" description="Helical" evidence="1">
    <location>
        <begin position="91"/>
        <end position="111"/>
    </location>
</feature>
<reference evidence="2 3" key="1">
    <citation type="submission" date="2018-05" db="EMBL/GenBank/DDBJ databases">
        <title>Genome sequencing and assembly of the regulated plant pathogen Lachnellula willkommii and related sister species for the development of diagnostic species identification markers.</title>
        <authorList>
            <person name="Giroux E."/>
            <person name="Bilodeau G."/>
        </authorList>
    </citation>
    <scope>NUCLEOTIDE SEQUENCE [LARGE SCALE GENOMIC DNA]</scope>
    <source>
        <strain evidence="2 3">CBS 185.66</strain>
    </source>
</reference>
<dbReference type="RefSeq" id="XP_031000860.1">
    <property type="nucleotide sequence ID" value="XM_031154138.1"/>
</dbReference>
<feature type="transmembrane region" description="Helical" evidence="1">
    <location>
        <begin position="174"/>
        <end position="200"/>
    </location>
</feature>
<dbReference type="GeneID" id="41989433"/>
<gene>
    <name evidence="2" type="ORF">LHYA1_G009235</name>
</gene>
<sequence length="235" mass="25644">MGLARSRSVVKLHVNGERVLIKTNRTVTLTVALATLTSNILSSLLFAQLPDDPYHLASNFGVYLHFANILSVFGFIGALRQHALSISFFSTYLLLDTILCAVPRLLLLSLLHPLSTTFCTPSSVPSYATPLIFTAQTPPSPSPHTASTSTAAFQQEPFDTSITWKWTEEDCYRVVGLAQLALAAGVVAACCLQGVGALCVREYARMLWREEGRALGRQEGGLIVFEDRETGHEKC</sequence>
<keyword evidence="1" id="KW-0472">Membrane</keyword>
<dbReference type="Proteomes" id="UP000431533">
    <property type="component" value="Unassembled WGS sequence"/>
</dbReference>
<evidence type="ECO:0000313" key="2">
    <source>
        <dbReference type="EMBL" id="TVY22072.1"/>
    </source>
</evidence>